<dbReference type="Proteomes" id="UP001179647">
    <property type="component" value="Chromosome"/>
</dbReference>
<name>A0AAF0I6P6_9ENTE</name>
<dbReference type="SUPFAM" id="SSF53613">
    <property type="entry name" value="Ribokinase-like"/>
    <property type="match status" value="1"/>
</dbReference>
<feature type="domain" description="Carbohydrate kinase PfkB" evidence="4">
    <location>
        <begin position="5"/>
        <end position="316"/>
    </location>
</feature>
<evidence type="ECO:0000256" key="3">
    <source>
        <dbReference type="ARBA" id="ARBA00022777"/>
    </source>
</evidence>
<evidence type="ECO:0000256" key="2">
    <source>
        <dbReference type="ARBA" id="ARBA00022679"/>
    </source>
</evidence>
<dbReference type="EMBL" id="CP110232">
    <property type="protein sequence ID" value="WEG72854.1"/>
    <property type="molecule type" value="Genomic_DNA"/>
</dbReference>
<dbReference type="KEGG" id="vie:OL234_07655"/>
<reference evidence="5" key="1">
    <citation type="submission" date="2022-10" db="EMBL/GenBank/DDBJ databases">
        <title>Vagococcus sp. isolated from poultry meat.</title>
        <authorList>
            <person name="Johansson P."/>
            <person name="Bjorkroth J."/>
        </authorList>
    </citation>
    <scope>NUCLEOTIDE SEQUENCE</scope>
    <source>
        <strain evidence="5">STAA11</strain>
    </source>
</reference>
<proteinExistence type="inferred from homology"/>
<sequence>MFESKKVMAFGEVMLRIAMSNYQTMEQTKDARLNFTGTGLNVLSGISHFGHETALLTQLPENRLGEAAKAEIRKLGISDKLIKQEGEHMGIYLLEQGYGNRPSEVTYLERHHSSFGLSSWEELELDNAISDSSIVHICGISLILTDATRQAALRLARQAQSLGKHVCFDFNYRPSLARDQDLLEIRKAYEEMLGYADIVIGGDRDLIELLDLPSECNQELEFSVLANYFVKKYQLLYFAGTERSYQAEQRYLTGFLISPTGMITSETFPIFIFDRVGTGDAYVAGILTGILNQWEPRKLVDFATASAVLAHTTLGDSPIVTLRQVELFLENQKIDIVR</sequence>
<dbReference type="Pfam" id="PF00294">
    <property type="entry name" value="PfkB"/>
    <property type="match status" value="1"/>
</dbReference>
<dbReference type="InterPro" id="IPR052700">
    <property type="entry name" value="Carb_kinase_PfkB-like"/>
</dbReference>
<dbReference type="GO" id="GO:0016301">
    <property type="term" value="F:kinase activity"/>
    <property type="evidence" value="ECO:0007669"/>
    <property type="project" value="UniProtKB-KW"/>
</dbReference>
<accession>A0AAF0I6P6</accession>
<dbReference type="InterPro" id="IPR011611">
    <property type="entry name" value="PfkB_dom"/>
</dbReference>
<evidence type="ECO:0000313" key="5">
    <source>
        <dbReference type="EMBL" id="WEG72854.1"/>
    </source>
</evidence>
<dbReference type="Gene3D" id="3.40.1190.20">
    <property type="match status" value="1"/>
</dbReference>
<keyword evidence="2" id="KW-0808">Transferase</keyword>
<evidence type="ECO:0000256" key="1">
    <source>
        <dbReference type="ARBA" id="ARBA00010688"/>
    </source>
</evidence>
<dbReference type="PANTHER" id="PTHR43320:SF2">
    <property type="entry name" value="2-DEHYDRO-3-DEOXYGLUCONOKINASE_2-DEHYDRO-3-DEOXYGALACTONOKINASE"/>
    <property type="match status" value="1"/>
</dbReference>
<dbReference type="RefSeq" id="WP_275468657.1">
    <property type="nucleotide sequence ID" value="NZ_CP110232.1"/>
</dbReference>
<keyword evidence="6" id="KW-1185">Reference proteome</keyword>
<keyword evidence="3 5" id="KW-0418">Kinase</keyword>
<protein>
    <submittedName>
        <fullName evidence="5">Sugar kinase</fullName>
    </submittedName>
</protein>
<dbReference type="AlphaFoldDB" id="A0AAF0I6P6"/>
<evidence type="ECO:0000313" key="6">
    <source>
        <dbReference type="Proteomes" id="UP001179647"/>
    </source>
</evidence>
<dbReference type="PANTHER" id="PTHR43320">
    <property type="entry name" value="SUGAR KINASE"/>
    <property type="match status" value="1"/>
</dbReference>
<evidence type="ECO:0000259" key="4">
    <source>
        <dbReference type="Pfam" id="PF00294"/>
    </source>
</evidence>
<dbReference type="CDD" id="cd01166">
    <property type="entry name" value="KdgK"/>
    <property type="match status" value="1"/>
</dbReference>
<gene>
    <name evidence="5" type="ORF">OL234_07655</name>
</gene>
<organism evidence="5 6">
    <name type="scientific">Vagococcus intermedius</name>
    <dbReference type="NCBI Taxonomy" id="2991418"/>
    <lineage>
        <taxon>Bacteria</taxon>
        <taxon>Bacillati</taxon>
        <taxon>Bacillota</taxon>
        <taxon>Bacilli</taxon>
        <taxon>Lactobacillales</taxon>
        <taxon>Enterococcaceae</taxon>
        <taxon>Vagococcus</taxon>
    </lineage>
</organism>
<comment type="similarity">
    <text evidence="1">Belongs to the carbohydrate kinase PfkB family.</text>
</comment>
<dbReference type="InterPro" id="IPR029056">
    <property type="entry name" value="Ribokinase-like"/>
</dbReference>